<accession>A0ACC3AFM9</accession>
<proteinExistence type="predicted"/>
<organism evidence="1 2">
    <name type="scientific">Neophaeococcomyces mojaviensis</name>
    <dbReference type="NCBI Taxonomy" id="3383035"/>
    <lineage>
        <taxon>Eukaryota</taxon>
        <taxon>Fungi</taxon>
        <taxon>Dikarya</taxon>
        <taxon>Ascomycota</taxon>
        <taxon>Pezizomycotina</taxon>
        <taxon>Eurotiomycetes</taxon>
        <taxon>Chaetothyriomycetidae</taxon>
        <taxon>Chaetothyriales</taxon>
        <taxon>Chaetothyriales incertae sedis</taxon>
        <taxon>Neophaeococcomyces</taxon>
    </lineage>
</organism>
<sequence length="506" mass="54112">MSSTRPEINIYPKNYSPSDLQSRIYDVVIIGGGPAGETTAAGVIRGGLSALLIESELAGGECPYWACVPSKALLRASEAISSANTVGGARQRLEALTAKYGEPPKPEVNLEGLWARRDMFAHDWTDDFQVKGMQSIGVDITHGFGRVCGTKKVVIRDWYSGGEVEIQAKYAVVVATGSAPIIPSIEGLGDSMYWTTREAVSAKEVPDHLIILGAGAVGTEMATLYNQLGSKVTLISNSVLPKLVPEVGKTIGESLAKAGVDVKLGLNMTKVSREGSKIRVSLSDKSLIEGTQLLIATGRRARTIGMTLDSIHAPAEGAWIEVDDSMCAKAVLDGWLYAVGDVNGQALMTHIAKYQAKIASRAIVARYKGTYDFELRAKEWDKLVAKPAGHAIAQSVFTDPQVATCGLTPAQAAIRGIKTRTISVQMSGPGTWLHADGYKGWAQWVVDEHDRLVGATFAGRDVVDLVHASTTAIVGRMTLNQMWHVTPPFPTMSEVYTALSEAAETA</sequence>
<gene>
    <name evidence="1" type="ORF">H2198_002141</name>
</gene>
<protein>
    <submittedName>
        <fullName evidence="1">Uncharacterized protein</fullName>
    </submittedName>
</protein>
<dbReference type="Proteomes" id="UP001172386">
    <property type="component" value="Unassembled WGS sequence"/>
</dbReference>
<keyword evidence="2" id="KW-1185">Reference proteome</keyword>
<comment type="caution">
    <text evidence="1">The sequence shown here is derived from an EMBL/GenBank/DDBJ whole genome shotgun (WGS) entry which is preliminary data.</text>
</comment>
<name>A0ACC3AFM9_9EURO</name>
<evidence type="ECO:0000313" key="2">
    <source>
        <dbReference type="Proteomes" id="UP001172386"/>
    </source>
</evidence>
<dbReference type="EMBL" id="JAPDRQ010000025">
    <property type="protein sequence ID" value="KAJ9661197.1"/>
    <property type="molecule type" value="Genomic_DNA"/>
</dbReference>
<reference evidence="1" key="1">
    <citation type="submission" date="2022-10" db="EMBL/GenBank/DDBJ databases">
        <title>Culturing micro-colonial fungi from biological soil crusts in the Mojave desert and describing Neophaeococcomyces mojavensis, and introducing the new genera and species Taxawa tesnikishii.</title>
        <authorList>
            <person name="Kurbessoian T."/>
            <person name="Stajich J.E."/>
        </authorList>
    </citation>
    <scope>NUCLEOTIDE SEQUENCE</scope>
    <source>
        <strain evidence="1">JES_112</strain>
    </source>
</reference>
<evidence type="ECO:0000313" key="1">
    <source>
        <dbReference type="EMBL" id="KAJ9661197.1"/>
    </source>
</evidence>